<organism evidence="8">
    <name type="scientific">Guillardia theta (strain CCMP2712)</name>
    <name type="common">Cryptophyte</name>
    <dbReference type="NCBI Taxonomy" id="905079"/>
    <lineage>
        <taxon>Eukaryota</taxon>
        <taxon>Cryptophyceae</taxon>
        <taxon>Pyrenomonadales</taxon>
        <taxon>Geminigeraceae</taxon>
        <taxon>Guillardia</taxon>
    </lineage>
</organism>
<protein>
    <recommendedName>
        <fullName evidence="11">Dynein regulatory complex protein 9</fullName>
    </recommendedName>
</protein>
<dbReference type="InterPro" id="IPR042618">
    <property type="entry name" value="IQCG"/>
</dbReference>
<gene>
    <name evidence="8" type="ORF">GUITHDRAFT_103406</name>
</gene>
<evidence type="ECO:0000256" key="5">
    <source>
        <dbReference type="ARBA" id="ARBA00023273"/>
    </source>
</evidence>
<keyword evidence="3" id="KW-0963">Cytoplasm</keyword>
<keyword evidence="7" id="KW-0812">Transmembrane</keyword>
<dbReference type="Proteomes" id="UP000011087">
    <property type="component" value="Unassembled WGS sequence"/>
</dbReference>
<evidence type="ECO:0000256" key="4">
    <source>
        <dbReference type="ARBA" id="ARBA00023212"/>
    </source>
</evidence>
<evidence type="ECO:0000256" key="3">
    <source>
        <dbReference type="ARBA" id="ARBA00022490"/>
    </source>
</evidence>
<evidence type="ECO:0000256" key="6">
    <source>
        <dbReference type="SAM" id="Coils"/>
    </source>
</evidence>
<evidence type="ECO:0000313" key="9">
    <source>
        <dbReference type="EnsemblProtists" id="EKX50816"/>
    </source>
</evidence>
<dbReference type="HOGENOM" id="CLU_714648_0_0_1"/>
<dbReference type="PANTHER" id="PTHR14871:SF1">
    <property type="entry name" value="DYNEIN REGULATORY COMPLEX PROTEIN 9"/>
    <property type="match status" value="1"/>
</dbReference>
<dbReference type="GO" id="GO:0005856">
    <property type="term" value="C:cytoskeleton"/>
    <property type="evidence" value="ECO:0007669"/>
    <property type="project" value="UniProtKB-SubCell"/>
</dbReference>
<dbReference type="PaxDb" id="55529-EKX50816"/>
<reference evidence="9" key="3">
    <citation type="submission" date="2015-06" db="UniProtKB">
        <authorList>
            <consortium name="EnsemblProtists"/>
        </authorList>
    </citation>
    <scope>IDENTIFICATION</scope>
</reference>
<dbReference type="GO" id="GO:0005737">
    <property type="term" value="C:cytoplasm"/>
    <property type="evidence" value="ECO:0007669"/>
    <property type="project" value="TreeGrafter"/>
</dbReference>
<accession>L1JQI6</accession>
<proteinExistence type="predicted"/>
<evidence type="ECO:0008006" key="11">
    <source>
        <dbReference type="Google" id="ProtNLM"/>
    </source>
</evidence>
<comment type="subcellular location">
    <subcellularLocation>
        <location evidence="2">Cell projection</location>
    </subcellularLocation>
    <subcellularLocation>
        <location evidence="1">Cytoplasm</location>
        <location evidence="1">Cytoskeleton</location>
    </subcellularLocation>
</comment>
<dbReference type="OMA" id="KVEEWYA"/>
<feature type="coiled-coil region" evidence="6">
    <location>
        <begin position="298"/>
        <end position="345"/>
    </location>
</feature>
<evidence type="ECO:0000256" key="1">
    <source>
        <dbReference type="ARBA" id="ARBA00004245"/>
    </source>
</evidence>
<reference evidence="10" key="2">
    <citation type="submission" date="2012-11" db="EMBL/GenBank/DDBJ databases">
        <authorList>
            <person name="Kuo A."/>
            <person name="Curtis B.A."/>
            <person name="Tanifuji G."/>
            <person name="Burki F."/>
            <person name="Gruber A."/>
            <person name="Irimia M."/>
            <person name="Maruyama S."/>
            <person name="Arias M.C."/>
            <person name="Ball S.G."/>
            <person name="Gile G.H."/>
            <person name="Hirakawa Y."/>
            <person name="Hopkins J.F."/>
            <person name="Rensing S.A."/>
            <person name="Schmutz J."/>
            <person name="Symeonidi A."/>
            <person name="Elias M."/>
            <person name="Eveleigh R.J."/>
            <person name="Herman E.K."/>
            <person name="Klute M.J."/>
            <person name="Nakayama T."/>
            <person name="Obornik M."/>
            <person name="Reyes-Prieto A."/>
            <person name="Armbrust E.V."/>
            <person name="Aves S.J."/>
            <person name="Beiko R.G."/>
            <person name="Coutinho P."/>
            <person name="Dacks J.B."/>
            <person name="Durnford D.G."/>
            <person name="Fast N.M."/>
            <person name="Green B.R."/>
            <person name="Grisdale C."/>
            <person name="Hempe F."/>
            <person name="Henrissat B."/>
            <person name="Hoppner M.P."/>
            <person name="Ishida K.-I."/>
            <person name="Kim E."/>
            <person name="Koreny L."/>
            <person name="Kroth P.G."/>
            <person name="Liu Y."/>
            <person name="Malik S.-B."/>
            <person name="Maier U.G."/>
            <person name="McRose D."/>
            <person name="Mock T."/>
            <person name="Neilson J.A."/>
            <person name="Onodera N.T."/>
            <person name="Poole A.M."/>
            <person name="Pritham E.J."/>
            <person name="Richards T.A."/>
            <person name="Rocap G."/>
            <person name="Roy S.W."/>
            <person name="Sarai C."/>
            <person name="Schaack S."/>
            <person name="Shirato S."/>
            <person name="Slamovits C.H."/>
            <person name="Spencer D.F."/>
            <person name="Suzuki S."/>
            <person name="Worden A.Z."/>
            <person name="Zauner S."/>
            <person name="Barry K."/>
            <person name="Bell C."/>
            <person name="Bharti A.K."/>
            <person name="Crow J.A."/>
            <person name="Grimwood J."/>
            <person name="Kramer R."/>
            <person name="Lindquist E."/>
            <person name="Lucas S."/>
            <person name="Salamov A."/>
            <person name="McFadden G.I."/>
            <person name="Lane C.E."/>
            <person name="Keeling P.J."/>
            <person name="Gray M.W."/>
            <person name="Grigoriev I.V."/>
            <person name="Archibald J.M."/>
        </authorList>
    </citation>
    <scope>NUCLEOTIDE SEQUENCE</scope>
    <source>
        <strain evidence="10">CCMP2712</strain>
    </source>
</reference>
<evidence type="ECO:0000313" key="8">
    <source>
        <dbReference type="EMBL" id="EKX50816.1"/>
    </source>
</evidence>
<reference evidence="8 10" key="1">
    <citation type="journal article" date="2012" name="Nature">
        <title>Algal genomes reveal evolutionary mosaicism and the fate of nucleomorphs.</title>
        <authorList>
            <consortium name="DOE Joint Genome Institute"/>
            <person name="Curtis B.A."/>
            <person name="Tanifuji G."/>
            <person name="Burki F."/>
            <person name="Gruber A."/>
            <person name="Irimia M."/>
            <person name="Maruyama S."/>
            <person name="Arias M.C."/>
            <person name="Ball S.G."/>
            <person name="Gile G.H."/>
            <person name="Hirakawa Y."/>
            <person name="Hopkins J.F."/>
            <person name="Kuo A."/>
            <person name="Rensing S.A."/>
            <person name="Schmutz J."/>
            <person name="Symeonidi A."/>
            <person name="Elias M."/>
            <person name="Eveleigh R.J."/>
            <person name="Herman E.K."/>
            <person name="Klute M.J."/>
            <person name="Nakayama T."/>
            <person name="Obornik M."/>
            <person name="Reyes-Prieto A."/>
            <person name="Armbrust E.V."/>
            <person name="Aves S.J."/>
            <person name="Beiko R.G."/>
            <person name="Coutinho P."/>
            <person name="Dacks J.B."/>
            <person name="Durnford D.G."/>
            <person name="Fast N.M."/>
            <person name="Green B.R."/>
            <person name="Grisdale C.J."/>
            <person name="Hempel F."/>
            <person name="Henrissat B."/>
            <person name="Hoppner M.P."/>
            <person name="Ishida K."/>
            <person name="Kim E."/>
            <person name="Koreny L."/>
            <person name="Kroth P.G."/>
            <person name="Liu Y."/>
            <person name="Malik S.B."/>
            <person name="Maier U.G."/>
            <person name="McRose D."/>
            <person name="Mock T."/>
            <person name="Neilson J.A."/>
            <person name="Onodera N.T."/>
            <person name="Poole A.M."/>
            <person name="Pritham E.J."/>
            <person name="Richards T.A."/>
            <person name="Rocap G."/>
            <person name="Roy S.W."/>
            <person name="Sarai C."/>
            <person name="Schaack S."/>
            <person name="Shirato S."/>
            <person name="Slamovits C.H."/>
            <person name="Spencer D.F."/>
            <person name="Suzuki S."/>
            <person name="Worden A.Z."/>
            <person name="Zauner S."/>
            <person name="Barry K."/>
            <person name="Bell C."/>
            <person name="Bharti A.K."/>
            <person name="Crow J.A."/>
            <person name="Grimwood J."/>
            <person name="Kramer R."/>
            <person name="Lindquist E."/>
            <person name="Lucas S."/>
            <person name="Salamov A."/>
            <person name="McFadden G.I."/>
            <person name="Lane C.E."/>
            <person name="Keeling P.J."/>
            <person name="Gray M.W."/>
            <person name="Grigoriev I.V."/>
            <person name="Archibald J.M."/>
        </authorList>
    </citation>
    <scope>NUCLEOTIDE SEQUENCE</scope>
    <source>
        <strain evidence="8 10">CCMP2712</strain>
    </source>
</reference>
<keyword evidence="7" id="KW-1133">Transmembrane helix</keyword>
<dbReference type="GeneID" id="17307471"/>
<dbReference type="PANTHER" id="PTHR14871">
    <property type="entry name" value="DYNEIN REGULATORY COMPLEX PROTEIN 9"/>
    <property type="match status" value="1"/>
</dbReference>
<dbReference type="EMBL" id="JH992977">
    <property type="protein sequence ID" value="EKX50816.1"/>
    <property type="molecule type" value="Genomic_DNA"/>
</dbReference>
<sequence length="387" mass="45093">MADGATQLEAQRLTACVEDAVDKLSLLAMLETDGSHAELIQMRSDEAGRLLDQHNALMRMYQNGIDMRKQLAGGSRIQYNANEEKISNIASSLRQATKTLTRNLQENVLYFLPLYILIALPYNRLIWKEIYRRSGGRVGKFDTVRIKVEKEGEWRTHIMNTIAREKELSEKTSELRDSLAQERMEMTRIITMKDEKIADLKVGHQEELVNQRHDVTMMISYINKDANALKECEKRIWSREVSSLKGRIERCQREIDVENKAHANQESFLRQKIEENTRREEEVDRIYDKDTSELQNKLEIMRTERDEVLLRLKELEEAYDRDVAERALKSEAQRKQREEEAARAAGEQRSLEASILLQCNYRMHVARVTLSDIRNPKKGKKGGKKKK</sequence>
<dbReference type="GO" id="GO:0044782">
    <property type="term" value="P:cilium organization"/>
    <property type="evidence" value="ECO:0007669"/>
    <property type="project" value="TreeGrafter"/>
</dbReference>
<dbReference type="GO" id="GO:0031514">
    <property type="term" value="C:motile cilium"/>
    <property type="evidence" value="ECO:0007669"/>
    <property type="project" value="TreeGrafter"/>
</dbReference>
<feature type="transmembrane region" description="Helical" evidence="7">
    <location>
        <begin position="108"/>
        <end position="127"/>
    </location>
</feature>
<name>L1JQI6_GUITC</name>
<keyword evidence="4" id="KW-0206">Cytoskeleton</keyword>
<dbReference type="RefSeq" id="XP_005837796.1">
    <property type="nucleotide sequence ID" value="XM_005837739.1"/>
</dbReference>
<keyword evidence="5" id="KW-0966">Cell projection</keyword>
<dbReference type="KEGG" id="gtt:GUITHDRAFT_103406"/>
<evidence type="ECO:0000313" key="10">
    <source>
        <dbReference type="Proteomes" id="UP000011087"/>
    </source>
</evidence>
<evidence type="ECO:0000256" key="7">
    <source>
        <dbReference type="SAM" id="Phobius"/>
    </source>
</evidence>
<keyword evidence="10" id="KW-1185">Reference proteome</keyword>
<dbReference type="EnsemblProtists" id="EKX50816">
    <property type="protein sequence ID" value="EKX50816"/>
    <property type="gene ID" value="GUITHDRAFT_103406"/>
</dbReference>
<evidence type="ECO:0000256" key="2">
    <source>
        <dbReference type="ARBA" id="ARBA00004316"/>
    </source>
</evidence>
<keyword evidence="7" id="KW-0472">Membrane</keyword>
<dbReference type="AlphaFoldDB" id="L1JQI6"/>
<keyword evidence="6" id="KW-0175">Coiled coil</keyword>